<sequence length="294" mass="33011">MENYSLLMGAAAVMKMAVEMAAVSMEKPSGHFPVPAGCRNRDSCPRSWLRDGGGSEGFAYRGFLYFKLKFSKYHVPQGLIKKMRDEFRELKQGRMSVVEYRDRFLTLSRYAPDETDTDEKRKERFLNGLHDEMQTVVDPTIPKYRHNSTGGFTPRPNKPTAQTYRPNYANNTRGPPKPGGDHNNNNSNPNHNNHHLNGNINNTNNGPRTGSNATPITLKDKATITCYKCGTVGHYSNECPKKLATTAPNPAALAQQQRRFAGRRNQNNNNGRLYHLEATEAQEALQTMPSMFSG</sequence>
<evidence type="ECO:0000256" key="1">
    <source>
        <dbReference type="PROSITE-ProRule" id="PRU00047"/>
    </source>
</evidence>
<feature type="compositionally biased region" description="Low complexity" evidence="2">
    <location>
        <begin position="181"/>
        <end position="206"/>
    </location>
</feature>
<feature type="region of interest" description="Disordered" evidence="2">
    <location>
        <begin position="125"/>
        <end position="216"/>
    </location>
</feature>
<evidence type="ECO:0000259" key="3">
    <source>
        <dbReference type="PROSITE" id="PS50158"/>
    </source>
</evidence>
<keyword evidence="1" id="KW-0863">Zinc-finger</keyword>
<dbReference type="GO" id="GO:0003676">
    <property type="term" value="F:nucleic acid binding"/>
    <property type="evidence" value="ECO:0007669"/>
    <property type="project" value="InterPro"/>
</dbReference>
<gene>
    <name evidence="4" type="ORF">QYE76_021914</name>
</gene>
<feature type="compositionally biased region" description="Polar residues" evidence="2">
    <location>
        <begin position="159"/>
        <end position="173"/>
    </location>
</feature>
<dbReference type="GO" id="GO:0008270">
    <property type="term" value="F:zinc ion binding"/>
    <property type="evidence" value="ECO:0007669"/>
    <property type="project" value="UniProtKB-KW"/>
</dbReference>
<name>A0AAD8VQM8_LOLMU</name>
<comment type="caution">
    <text evidence="4">The sequence shown here is derived from an EMBL/GenBank/DDBJ whole genome shotgun (WGS) entry which is preliminary data.</text>
</comment>
<organism evidence="4 5">
    <name type="scientific">Lolium multiflorum</name>
    <name type="common">Italian ryegrass</name>
    <name type="synonym">Lolium perenne subsp. multiflorum</name>
    <dbReference type="NCBI Taxonomy" id="4521"/>
    <lineage>
        <taxon>Eukaryota</taxon>
        <taxon>Viridiplantae</taxon>
        <taxon>Streptophyta</taxon>
        <taxon>Embryophyta</taxon>
        <taxon>Tracheophyta</taxon>
        <taxon>Spermatophyta</taxon>
        <taxon>Magnoliopsida</taxon>
        <taxon>Liliopsida</taxon>
        <taxon>Poales</taxon>
        <taxon>Poaceae</taxon>
        <taxon>BOP clade</taxon>
        <taxon>Pooideae</taxon>
        <taxon>Poodae</taxon>
        <taxon>Poeae</taxon>
        <taxon>Poeae Chloroplast Group 2 (Poeae type)</taxon>
        <taxon>Loliodinae</taxon>
        <taxon>Loliinae</taxon>
        <taxon>Lolium</taxon>
    </lineage>
</organism>
<dbReference type="Pfam" id="PF00098">
    <property type="entry name" value="zf-CCHC"/>
    <property type="match status" value="1"/>
</dbReference>
<feature type="domain" description="CCHC-type" evidence="3">
    <location>
        <begin position="226"/>
        <end position="241"/>
    </location>
</feature>
<dbReference type="InterPro" id="IPR036875">
    <property type="entry name" value="Znf_CCHC_sf"/>
</dbReference>
<keyword evidence="1" id="KW-0479">Metal-binding</keyword>
<accession>A0AAD8VQM8</accession>
<proteinExistence type="predicted"/>
<dbReference type="Gene3D" id="4.10.60.10">
    <property type="entry name" value="Zinc finger, CCHC-type"/>
    <property type="match status" value="1"/>
</dbReference>
<dbReference type="EMBL" id="JAUUTY010000006">
    <property type="protein sequence ID" value="KAK1616397.1"/>
    <property type="molecule type" value="Genomic_DNA"/>
</dbReference>
<dbReference type="PROSITE" id="PS50158">
    <property type="entry name" value="ZF_CCHC"/>
    <property type="match status" value="1"/>
</dbReference>
<evidence type="ECO:0000313" key="4">
    <source>
        <dbReference type="EMBL" id="KAK1616397.1"/>
    </source>
</evidence>
<keyword evidence="1" id="KW-0862">Zinc</keyword>
<dbReference type="Proteomes" id="UP001231189">
    <property type="component" value="Unassembled WGS sequence"/>
</dbReference>
<dbReference type="InterPro" id="IPR005162">
    <property type="entry name" value="Retrotrans_gag_dom"/>
</dbReference>
<dbReference type="Pfam" id="PF03732">
    <property type="entry name" value="Retrotrans_gag"/>
    <property type="match status" value="1"/>
</dbReference>
<dbReference type="AlphaFoldDB" id="A0AAD8VQM8"/>
<dbReference type="SMART" id="SM00343">
    <property type="entry name" value="ZnF_C2HC"/>
    <property type="match status" value="1"/>
</dbReference>
<evidence type="ECO:0000313" key="5">
    <source>
        <dbReference type="Proteomes" id="UP001231189"/>
    </source>
</evidence>
<dbReference type="InterPro" id="IPR001878">
    <property type="entry name" value="Znf_CCHC"/>
</dbReference>
<dbReference type="SUPFAM" id="SSF57756">
    <property type="entry name" value="Retrovirus zinc finger-like domains"/>
    <property type="match status" value="1"/>
</dbReference>
<keyword evidence="5" id="KW-1185">Reference proteome</keyword>
<reference evidence="4" key="1">
    <citation type="submission" date="2023-07" db="EMBL/GenBank/DDBJ databases">
        <title>A chromosome-level genome assembly of Lolium multiflorum.</title>
        <authorList>
            <person name="Chen Y."/>
            <person name="Copetti D."/>
            <person name="Kolliker R."/>
            <person name="Studer B."/>
        </authorList>
    </citation>
    <scope>NUCLEOTIDE SEQUENCE</scope>
    <source>
        <strain evidence="4">02402/16</strain>
        <tissue evidence="4">Leaf</tissue>
    </source>
</reference>
<protein>
    <recommendedName>
        <fullName evidence="3">CCHC-type domain-containing protein</fullName>
    </recommendedName>
</protein>
<evidence type="ECO:0000256" key="2">
    <source>
        <dbReference type="SAM" id="MobiDB-lite"/>
    </source>
</evidence>